<accession>A0AB40ALG0</accession>
<proteinExistence type="predicted"/>
<dbReference type="Pfam" id="PF00078">
    <property type="entry name" value="RVT_1"/>
    <property type="match status" value="1"/>
</dbReference>
<gene>
    <name evidence="3" type="primary">LOC120251270</name>
</gene>
<reference evidence="3" key="1">
    <citation type="submission" date="2025-08" db="UniProtKB">
        <authorList>
            <consortium name="RefSeq"/>
        </authorList>
    </citation>
    <scope>IDENTIFICATION</scope>
</reference>
<sequence length="868" mass="98281">MDSINFVQSCRLGRRPVSGIPKYVIGRQSLLQLSILAEEKCANRLRLVLPLLIGREQAGFVSDRCSFDNIIAVQEIVHSLETDTNNPPRMLIKLDIEKAYDTVNWSAILAVLTRMNFPPLWISWISTCLRSSSFSVLVHGNPSPWFSSSRGVRQGDPISSYLFILVSQILSNLLNLGLSNSKIPGFNPSLAHNFNHLMFTDDLILITRASRSTARNIILCLNLYSSISGQFPNHSKSQIFFPTWCNKHISKRISSILNITSASFPFIYLGILISPNRIAASAFNNMVDRIRRTCNSWSRFHLSPAAKTILINTSLLAVPIYTLSVYPIPDSILNEISRAVRKFFWSRDSNGKGIHNVSWSTINDGKPEGGIGIRNLSLAKYSLKAKHVFKLLNNDSAIWVDIMRLKYGHSNFWMNSAPARCSWFYRSLFNVANRIKPFCRIGSVNPINTSFAWDPWCFDLPIARKPTFINMNVDLDNLSVSNFITGNGWDIAHLCSIFGSNFNMQVLLSNSIDYDSGNQWIWSPSSKQTTISSSVYHHLNHNFSLTDVWMGWRLLWNLSIAPRVKHFLWTLFHGRLSTYNFLYLRKLRPNSSCPLCTLFPETIDHLFSSCSKAQLIWSYLSLRLGMSIHFPNGFAFGSWLTDGFYSNHTVSVIAATAWFLWKSRCDIIFRNANLNPPTLVCKAISHVQDHFECRKNLLGSRLILNNFTLDDELFLFVYASTNLCSMVSFVGFFVSNAQFIVSLAGCFSQVLDDNTPVSLLALRVALQVMLDSRLPVKNIFVDDSAPIAVISNPDPVITWRFRPLIDLIKSLLNFLGSPVIHIIPDSWMMPAASLATLGFNDPALNLFLFGRDLPHWLMRCFHDSGFIF</sequence>
<dbReference type="Proteomes" id="UP001515500">
    <property type="component" value="Chromosome 3"/>
</dbReference>
<evidence type="ECO:0000313" key="3">
    <source>
        <dbReference type="RefSeq" id="XP_039115766.1"/>
    </source>
</evidence>
<keyword evidence="2" id="KW-1185">Reference proteome</keyword>
<dbReference type="InterPro" id="IPR026960">
    <property type="entry name" value="RVT-Znf"/>
</dbReference>
<evidence type="ECO:0000259" key="1">
    <source>
        <dbReference type="PROSITE" id="PS50878"/>
    </source>
</evidence>
<dbReference type="PANTHER" id="PTHR33116">
    <property type="entry name" value="REVERSE TRANSCRIPTASE ZINC-BINDING DOMAIN-CONTAINING PROTEIN-RELATED-RELATED"/>
    <property type="match status" value="1"/>
</dbReference>
<dbReference type="Pfam" id="PF13966">
    <property type="entry name" value="zf-RVT"/>
    <property type="match status" value="1"/>
</dbReference>
<dbReference type="SUPFAM" id="SSF56672">
    <property type="entry name" value="DNA/RNA polymerases"/>
    <property type="match status" value="1"/>
</dbReference>
<organism evidence="2 3">
    <name type="scientific">Dioscorea cayennensis subsp. rotundata</name>
    <name type="common">White Guinea yam</name>
    <name type="synonym">Dioscorea rotundata</name>
    <dbReference type="NCBI Taxonomy" id="55577"/>
    <lineage>
        <taxon>Eukaryota</taxon>
        <taxon>Viridiplantae</taxon>
        <taxon>Streptophyta</taxon>
        <taxon>Embryophyta</taxon>
        <taxon>Tracheophyta</taxon>
        <taxon>Spermatophyta</taxon>
        <taxon>Magnoliopsida</taxon>
        <taxon>Liliopsida</taxon>
        <taxon>Dioscoreales</taxon>
        <taxon>Dioscoreaceae</taxon>
        <taxon>Dioscorea</taxon>
    </lineage>
</organism>
<protein>
    <submittedName>
        <fullName evidence="3">Uncharacterized protein LOC120251270</fullName>
    </submittedName>
</protein>
<dbReference type="InterPro" id="IPR043502">
    <property type="entry name" value="DNA/RNA_pol_sf"/>
</dbReference>
<feature type="domain" description="Reverse transcriptase" evidence="1">
    <location>
        <begin position="1"/>
        <end position="273"/>
    </location>
</feature>
<evidence type="ECO:0000313" key="2">
    <source>
        <dbReference type="Proteomes" id="UP001515500"/>
    </source>
</evidence>
<dbReference type="PROSITE" id="PS50878">
    <property type="entry name" value="RT_POL"/>
    <property type="match status" value="1"/>
</dbReference>
<dbReference type="RefSeq" id="XP_039115766.1">
    <property type="nucleotide sequence ID" value="XM_039259832.1"/>
</dbReference>
<dbReference type="InterPro" id="IPR000477">
    <property type="entry name" value="RT_dom"/>
</dbReference>
<dbReference type="AlphaFoldDB" id="A0AB40ALG0"/>
<dbReference type="PANTHER" id="PTHR33116:SF78">
    <property type="entry name" value="OS12G0587133 PROTEIN"/>
    <property type="match status" value="1"/>
</dbReference>
<name>A0AB40ALG0_DIOCR</name>
<dbReference type="GeneID" id="120251270"/>